<dbReference type="SMART" id="SM00369">
    <property type="entry name" value="LRR_TYP"/>
    <property type="match status" value="4"/>
</dbReference>
<keyword evidence="9 22" id="KW-1133">Transmembrane helix</keyword>
<dbReference type="Gene3D" id="1.20.1070.10">
    <property type="entry name" value="Rhodopsin 7-helix transmembrane proteins"/>
    <property type="match status" value="1"/>
</dbReference>
<dbReference type="InterPro" id="IPR038664">
    <property type="entry name" value="Gar1/Naf1_Cbf5-bd_sf"/>
</dbReference>
<evidence type="ECO:0000256" key="1">
    <source>
        <dbReference type="ARBA" id="ARBA00004141"/>
    </source>
</evidence>
<dbReference type="PROSITE" id="PS51450">
    <property type="entry name" value="LRR"/>
    <property type="match status" value="2"/>
</dbReference>
<dbReference type="GO" id="GO:0009881">
    <property type="term" value="F:photoreceptor activity"/>
    <property type="evidence" value="ECO:0007669"/>
    <property type="project" value="UniProtKB-KW"/>
</dbReference>
<evidence type="ECO:0000256" key="6">
    <source>
        <dbReference type="ARBA" id="ARBA00022729"/>
    </source>
</evidence>
<dbReference type="InterPro" id="IPR017452">
    <property type="entry name" value="GPCR_Rhodpsn_7TM"/>
</dbReference>
<keyword evidence="5 20" id="KW-0812">Transmembrane</keyword>
<dbReference type="GO" id="GO:0007602">
    <property type="term" value="P:phototransduction"/>
    <property type="evidence" value="ECO:0007669"/>
    <property type="project" value="UniProtKB-KW"/>
</dbReference>
<feature type="compositionally biased region" description="Pro residues" evidence="21">
    <location>
        <begin position="758"/>
        <end position="767"/>
    </location>
</feature>
<dbReference type="InterPro" id="IPR007110">
    <property type="entry name" value="Ig-like_dom"/>
</dbReference>
<dbReference type="GO" id="GO:0001522">
    <property type="term" value="P:pseudouridine synthesis"/>
    <property type="evidence" value="ECO:0007669"/>
    <property type="project" value="InterPro"/>
</dbReference>
<feature type="transmembrane region" description="Helical" evidence="22">
    <location>
        <begin position="139"/>
        <end position="162"/>
    </location>
</feature>
<keyword evidence="11 20" id="KW-0297">G-protein coupled receptor</keyword>
<evidence type="ECO:0000313" key="26">
    <source>
        <dbReference type="EMBL" id="KAG5207446.1"/>
    </source>
</evidence>
<feature type="region of interest" description="Disordered" evidence="21">
    <location>
        <begin position="1"/>
        <end position="60"/>
    </location>
</feature>
<feature type="transmembrane region" description="Helical" evidence="22">
    <location>
        <begin position="252"/>
        <end position="277"/>
    </location>
</feature>
<evidence type="ECO:0000259" key="24">
    <source>
        <dbReference type="PROSITE" id="PS50835"/>
    </source>
</evidence>
<evidence type="ECO:0000256" key="8">
    <source>
        <dbReference type="ARBA" id="ARBA00022925"/>
    </source>
</evidence>
<dbReference type="PANTHER" id="PTHR45842">
    <property type="entry name" value="SYNAPTIC ADHESION-LIKE MOLECULE SALM"/>
    <property type="match status" value="1"/>
</dbReference>
<feature type="compositionally biased region" description="Low complexity" evidence="21">
    <location>
        <begin position="768"/>
        <end position="818"/>
    </location>
</feature>
<dbReference type="InterPro" id="IPR009000">
    <property type="entry name" value="Transl_B-barrel_sf"/>
</dbReference>
<dbReference type="PROSITE" id="PS00237">
    <property type="entry name" value="G_PROTEIN_RECEP_F1_1"/>
    <property type="match status" value="1"/>
</dbReference>
<dbReference type="GO" id="GO:0007601">
    <property type="term" value="P:visual perception"/>
    <property type="evidence" value="ECO:0007669"/>
    <property type="project" value="InterPro"/>
</dbReference>
<dbReference type="SUPFAM" id="SSF52058">
    <property type="entry name" value="L domain-like"/>
    <property type="match status" value="1"/>
</dbReference>
<keyword evidence="14 20" id="KW-0675">Receptor</keyword>
<dbReference type="PRINTS" id="PR01244">
    <property type="entry name" value="PEROPSIN"/>
</dbReference>
<keyword evidence="12 22" id="KW-0472">Membrane</keyword>
<feature type="region of interest" description="Disordered" evidence="21">
    <location>
        <begin position="732"/>
        <end position="846"/>
    </location>
</feature>
<protein>
    <recommendedName>
        <fullName evidence="19">Visual pigment-like receptor peropsin</fullName>
    </recommendedName>
</protein>
<dbReference type="PANTHER" id="PTHR45842:SF8">
    <property type="entry name" value="LEUCINE-RICH REPEAT, IMMUNOGLOBULIN-LIKE DOMAIN AND TRANSMEMBRANE DOMAIN-CONTAINING PROTEIN 3"/>
    <property type="match status" value="1"/>
</dbReference>
<feature type="domain" description="G-protein coupled receptors family 1 profile" evidence="23">
    <location>
        <begin position="153"/>
        <end position="405"/>
    </location>
</feature>
<dbReference type="Pfam" id="PF04410">
    <property type="entry name" value="Gar1"/>
    <property type="match status" value="1"/>
</dbReference>
<feature type="domain" description="Ig-like" evidence="24">
    <location>
        <begin position="626"/>
        <end position="724"/>
    </location>
</feature>
<comment type="caution">
    <text evidence="26">The sequence shown here is derived from an EMBL/GenBank/DDBJ whole genome shotgun (WGS) entry which is preliminary data.</text>
</comment>
<dbReference type="Pfam" id="PF00001">
    <property type="entry name" value="7tm_1"/>
    <property type="match status" value="1"/>
</dbReference>
<dbReference type="GO" id="GO:0016020">
    <property type="term" value="C:membrane"/>
    <property type="evidence" value="ECO:0007669"/>
    <property type="project" value="UniProtKB-SubCell"/>
</dbReference>
<dbReference type="SUPFAM" id="SSF81321">
    <property type="entry name" value="Family A G protein-coupled receptor-like"/>
    <property type="match status" value="1"/>
</dbReference>
<feature type="transmembrane region" description="Helical" evidence="22">
    <location>
        <begin position="297"/>
        <end position="321"/>
    </location>
</feature>
<dbReference type="PROSITE" id="PS50853">
    <property type="entry name" value="FN3"/>
    <property type="match status" value="1"/>
</dbReference>
<keyword evidence="4" id="KW-0433">Leucine-rich repeat</keyword>
<keyword evidence="6" id="KW-0732">Signal</keyword>
<evidence type="ECO:0000256" key="15">
    <source>
        <dbReference type="ARBA" id="ARBA00023180"/>
    </source>
</evidence>
<evidence type="ECO:0000259" key="25">
    <source>
        <dbReference type="PROSITE" id="PS50853"/>
    </source>
</evidence>
<dbReference type="InterPro" id="IPR013783">
    <property type="entry name" value="Ig-like_fold"/>
</dbReference>
<keyword evidence="17" id="KW-0393">Immunoglobulin domain</keyword>
<evidence type="ECO:0000256" key="18">
    <source>
        <dbReference type="ARBA" id="ARBA00057549"/>
    </source>
</evidence>
<dbReference type="InterPro" id="IPR036179">
    <property type="entry name" value="Ig-like_dom_sf"/>
</dbReference>
<dbReference type="InterPro" id="IPR007504">
    <property type="entry name" value="H/ACA_rnp_Gar1/Naf1"/>
</dbReference>
<feature type="transmembrane region" description="Helical" evidence="22">
    <location>
        <begin position="354"/>
        <end position="376"/>
    </location>
</feature>
<evidence type="ECO:0000259" key="23">
    <source>
        <dbReference type="PROSITE" id="PS50262"/>
    </source>
</evidence>
<feature type="domain" description="Fibronectin type-III" evidence="25">
    <location>
        <begin position="864"/>
        <end position="952"/>
    </location>
</feature>
<keyword evidence="13" id="KW-1015">Disulfide bond</keyword>
<dbReference type="SMART" id="SM00409">
    <property type="entry name" value="IG"/>
    <property type="match status" value="1"/>
</dbReference>
<feature type="transmembrane region" description="Helical" evidence="22">
    <location>
        <begin position="961"/>
        <end position="982"/>
    </location>
</feature>
<dbReference type="InterPro" id="IPR003591">
    <property type="entry name" value="Leu-rich_rpt_typical-subtyp"/>
</dbReference>
<evidence type="ECO:0000313" key="27">
    <source>
        <dbReference type="Proteomes" id="UP000664991"/>
    </source>
</evidence>
<evidence type="ECO:0000256" key="14">
    <source>
        <dbReference type="ARBA" id="ARBA00023170"/>
    </source>
</evidence>
<dbReference type="InterPro" id="IPR050467">
    <property type="entry name" value="LRFN"/>
</dbReference>
<evidence type="ECO:0000256" key="17">
    <source>
        <dbReference type="ARBA" id="ARBA00023319"/>
    </source>
</evidence>
<keyword evidence="16 20" id="KW-0807">Transducer</keyword>
<evidence type="ECO:0000256" key="20">
    <source>
        <dbReference type="RuleBase" id="RU000688"/>
    </source>
</evidence>
<dbReference type="CDD" id="cd00063">
    <property type="entry name" value="FN3"/>
    <property type="match status" value="1"/>
</dbReference>
<dbReference type="PRINTS" id="PR00237">
    <property type="entry name" value="GPCRRHODOPSN"/>
</dbReference>
<feature type="compositionally biased region" description="Gly residues" evidence="21">
    <location>
        <begin position="1"/>
        <end position="55"/>
    </location>
</feature>
<dbReference type="SUPFAM" id="SSF49265">
    <property type="entry name" value="Fibronectin type III"/>
    <property type="match status" value="1"/>
</dbReference>
<dbReference type="InterPro" id="IPR036116">
    <property type="entry name" value="FN3_sf"/>
</dbReference>
<dbReference type="InterPro" id="IPR003961">
    <property type="entry name" value="FN3_dom"/>
</dbReference>
<dbReference type="PROSITE" id="PS50835">
    <property type="entry name" value="IG_LIKE"/>
    <property type="match status" value="1"/>
</dbReference>
<dbReference type="Gene3D" id="2.40.10.230">
    <property type="entry name" value="Probable tRNA pseudouridine synthase domain"/>
    <property type="match status" value="1"/>
</dbReference>
<gene>
    <name evidence="26" type="ORF">JEQ12_017210</name>
</gene>
<evidence type="ECO:0000256" key="2">
    <source>
        <dbReference type="ARBA" id="ARBA00022543"/>
    </source>
</evidence>
<dbReference type="SMART" id="SM00408">
    <property type="entry name" value="IGc2"/>
    <property type="match status" value="1"/>
</dbReference>
<dbReference type="PROSITE" id="PS50262">
    <property type="entry name" value="G_PROTEIN_RECEP_F1_2"/>
    <property type="match status" value="1"/>
</dbReference>
<dbReference type="InterPro" id="IPR032675">
    <property type="entry name" value="LRR_dom_sf"/>
</dbReference>
<feature type="transmembrane region" description="Helical" evidence="22">
    <location>
        <begin position="174"/>
        <end position="191"/>
    </location>
</feature>
<name>A0A836A6K6_SHEEP</name>
<comment type="subcellular location">
    <subcellularLocation>
        <location evidence="1">Membrane</location>
        <topology evidence="1">Multi-pass membrane protein</topology>
    </subcellularLocation>
</comment>
<keyword evidence="8" id="KW-0681">Retinal protein</keyword>
<dbReference type="AlphaFoldDB" id="A0A836A6K6"/>
<keyword evidence="15" id="KW-0325">Glycoprotein</keyword>
<dbReference type="Gene3D" id="2.60.40.10">
    <property type="entry name" value="Immunoglobulins"/>
    <property type="match status" value="2"/>
</dbReference>
<dbReference type="PROSITE" id="PS00238">
    <property type="entry name" value="OPSIN"/>
    <property type="match status" value="1"/>
</dbReference>
<evidence type="ECO:0000256" key="9">
    <source>
        <dbReference type="ARBA" id="ARBA00022989"/>
    </source>
</evidence>
<organism evidence="26 27">
    <name type="scientific">Ovis aries</name>
    <name type="common">Sheep</name>
    <dbReference type="NCBI Taxonomy" id="9940"/>
    <lineage>
        <taxon>Eukaryota</taxon>
        <taxon>Metazoa</taxon>
        <taxon>Chordata</taxon>
        <taxon>Craniata</taxon>
        <taxon>Vertebrata</taxon>
        <taxon>Euteleostomi</taxon>
        <taxon>Mammalia</taxon>
        <taxon>Eutheria</taxon>
        <taxon>Laurasiatheria</taxon>
        <taxon>Artiodactyla</taxon>
        <taxon>Ruminantia</taxon>
        <taxon>Pecora</taxon>
        <taxon>Bovidae</taxon>
        <taxon>Caprinae</taxon>
        <taxon>Ovis</taxon>
    </lineage>
</organism>
<comment type="function">
    <text evidence="18">May play a role in rpe physiology either by detecting light directly or by monitoring the concentration of retinoids or other photoreceptor-derived compounds.</text>
</comment>
<feature type="transmembrane region" description="Helical" evidence="22">
    <location>
        <begin position="211"/>
        <end position="232"/>
    </location>
</feature>
<evidence type="ECO:0000256" key="4">
    <source>
        <dbReference type="ARBA" id="ARBA00022614"/>
    </source>
</evidence>
<evidence type="ECO:0000256" key="10">
    <source>
        <dbReference type="ARBA" id="ARBA00022991"/>
    </source>
</evidence>
<dbReference type="Proteomes" id="UP000664991">
    <property type="component" value="Unassembled WGS sequence"/>
</dbReference>
<accession>A0A836A6K6</accession>
<evidence type="ECO:0000256" key="5">
    <source>
        <dbReference type="ARBA" id="ARBA00022692"/>
    </source>
</evidence>
<dbReference type="InterPro" id="IPR001611">
    <property type="entry name" value="Leu-rich_rpt"/>
</dbReference>
<dbReference type="InterPro" id="IPR003599">
    <property type="entry name" value="Ig_sub"/>
</dbReference>
<evidence type="ECO:0000256" key="22">
    <source>
        <dbReference type="SAM" id="Phobius"/>
    </source>
</evidence>
<dbReference type="FunFam" id="3.80.10.10:FF:000058">
    <property type="entry name" value="immunoglobulin superfamily containing leucine-rich repeat protein 2"/>
    <property type="match status" value="1"/>
</dbReference>
<proteinExistence type="inferred from homology"/>
<comment type="similarity">
    <text evidence="20">Belongs to the G-protein coupled receptor 1 family.</text>
</comment>
<feature type="compositionally biased region" description="Basic and acidic residues" evidence="21">
    <location>
        <begin position="737"/>
        <end position="748"/>
    </location>
</feature>
<dbReference type="SUPFAM" id="SSF50447">
    <property type="entry name" value="Translation proteins"/>
    <property type="match status" value="1"/>
</dbReference>
<evidence type="ECO:0000256" key="11">
    <source>
        <dbReference type="ARBA" id="ARBA00023040"/>
    </source>
</evidence>
<evidence type="ECO:0000256" key="7">
    <source>
        <dbReference type="ARBA" id="ARBA00022737"/>
    </source>
</evidence>
<dbReference type="SUPFAM" id="SSF48726">
    <property type="entry name" value="Immunoglobulin"/>
    <property type="match status" value="1"/>
</dbReference>
<dbReference type="Pfam" id="PF00041">
    <property type="entry name" value="fn3"/>
    <property type="match status" value="1"/>
</dbReference>
<evidence type="ECO:0000256" key="19">
    <source>
        <dbReference type="ARBA" id="ARBA00072887"/>
    </source>
</evidence>
<evidence type="ECO:0000256" key="13">
    <source>
        <dbReference type="ARBA" id="ARBA00023157"/>
    </source>
</evidence>
<dbReference type="GO" id="GO:0042254">
    <property type="term" value="P:ribosome biogenesis"/>
    <property type="evidence" value="ECO:0007669"/>
    <property type="project" value="InterPro"/>
</dbReference>
<dbReference type="Pfam" id="PF13855">
    <property type="entry name" value="LRR_8"/>
    <property type="match status" value="2"/>
</dbReference>
<dbReference type="CDD" id="cd15073">
    <property type="entry name" value="7tmA_Peropsin"/>
    <property type="match status" value="1"/>
</dbReference>
<dbReference type="InterPro" id="IPR002962">
    <property type="entry name" value="Peropsin"/>
</dbReference>
<dbReference type="FunFam" id="1.20.1070.10:FF:000169">
    <property type="entry name" value="Retinal pigment epithelium-derived rhodopsin homolog"/>
    <property type="match status" value="1"/>
</dbReference>
<dbReference type="Gene3D" id="3.80.10.10">
    <property type="entry name" value="Ribonuclease Inhibitor"/>
    <property type="match status" value="1"/>
</dbReference>
<evidence type="ECO:0000256" key="3">
    <source>
        <dbReference type="ARBA" id="ARBA00022606"/>
    </source>
</evidence>
<keyword evidence="2" id="KW-0600">Photoreceptor protein</keyword>
<sequence>MSFRGGGRGGFNRGGGFGRGGGSNNHFRGGGGGNFRGGGGGRGGFGRGGGRGGFNKGQDQGPPEQVVLLGEFLHPCEDDIVCKCTTDENKVPYFNAPVYLENKEQIGKVDEIFGQLRDFEEDIKCNSRQKLHQTEHNIVAAYLITAGVISILSNIIVLGIFIKFKELRTPTNAIIINLAVTDIGVSSIGYPMSAASDLHGSWKFGYAGCQIYAGLNIFFGMASIGLLTVVAVDRYLTICHPDAGRRMTTNTYISMILGAWTNGLFWALMPIIGWASYAPDPTGATCTINWRKNDVSFVSYTMMVVAINFIVPLTVMFYCYYHVTQSIKHHGTNNCTEYLNRDWSDQVDVTKMSVIMILMFLAAWSPYSIVCLWASLGDPKEIPPSVAIIAPLFAKSSTFYNPCIYVIANKKAVLCNDLDMNEVPTNFPVDTVKLRIEKTVIRRIPAEAFYYLVELQYLWLTYNSVASLDISSFYNLKHLHELRLDGNSLTAFPWTSLRDMPRLRTLDLHNNRMTSVPKEAVSYLKNLTYLDLSSNRLTTLPPDFLESWSHLVTASSRSLDLPPRRIILGLQDNPWFCDCHISKIMSLSKVADPAVVLLDPMMVCSEPERLSGILFQRAELEQCLKPSVMTSATQITSALGSNVLLRCDATGYPTPQLTWTRPDSSPVNYTEYAFFFIPVIQESPGEGVRWSIISLTGISYMDAGDYKCKAKNLAGMSEAVVTVTVAGDVTATVSSDDSERRTGDHPEQEVQPGSRGPAPLPGSPSSPWPYSFSSTFPPTSASSPPSTASSSLSPFFSSTASSATAPSTKISTSTTTASRQSLSPDGKRSAKAEMGGGKLPPASASRREELALLDRALRREANATIENLQVVSETEESVILTWDTVNTTQNSEVTVFYSKYGEKDLLLLNVNSSKNRVTINGLLPGWQYIACVCPKGMPPQKDQCITFSTDRAEEGDSQESLLMVVSGAACVAVLPLIFFLLYKVCKLQCKPDSLWEDDLAKETYIQFETLSPRSQSVGELWTRRPRAESEKLLLCSRSSVESPDY</sequence>
<dbReference type="InterPro" id="IPR027430">
    <property type="entry name" value="Retinal_BS"/>
</dbReference>
<keyword evidence="3" id="KW-0716">Sensory transduction</keyword>
<dbReference type="EMBL" id="JAEMGP010000006">
    <property type="protein sequence ID" value="KAG5207446.1"/>
    <property type="molecule type" value="Genomic_DNA"/>
</dbReference>
<dbReference type="Pfam" id="PF13927">
    <property type="entry name" value="Ig_3"/>
    <property type="match status" value="1"/>
</dbReference>
<evidence type="ECO:0000256" key="21">
    <source>
        <dbReference type="SAM" id="MobiDB-lite"/>
    </source>
</evidence>
<dbReference type="InterPro" id="IPR003598">
    <property type="entry name" value="Ig_sub2"/>
</dbReference>
<evidence type="ECO:0000256" key="12">
    <source>
        <dbReference type="ARBA" id="ARBA00023136"/>
    </source>
</evidence>
<dbReference type="InterPro" id="IPR000276">
    <property type="entry name" value="GPCR_Rhodpsn"/>
</dbReference>
<evidence type="ECO:0000256" key="16">
    <source>
        <dbReference type="ARBA" id="ARBA00023224"/>
    </source>
</evidence>
<keyword evidence="10" id="KW-0157">Chromophore</keyword>
<reference evidence="26 27" key="1">
    <citation type="submission" date="2020-12" db="EMBL/GenBank/DDBJ databases">
        <title>De novo assembly of Tibetan sheep genome.</title>
        <authorList>
            <person name="Li X."/>
        </authorList>
    </citation>
    <scope>NUCLEOTIDE SEQUENCE [LARGE SCALE GENOMIC DNA]</scope>
    <source>
        <tissue evidence="26">Heart</tissue>
    </source>
</reference>
<keyword evidence="7" id="KW-0677">Repeat</keyword>
<dbReference type="GO" id="GO:0004930">
    <property type="term" value="F:G protein-coupled receptor activity"/>
    <property type="evidence" value="ECO:0007669"/>
    <property type="project" value="UniProtKB-KW"/>
</dbReference>